<feature type="domain" description="DUF4200" evidence="4">
    <location>
        <begin position="2"/>
        <end position="62"/>
    </location>
</feature>
<sequence length="209" mass="24574">MDEESDRVIEKAEKERKSVLQKEAEIRRLKGECATLTGEKQELEHQVQRLSVYRDFMEQLLKITKVLQVLKKSITINQVIEHRKTLLELEEQHNLLLLQRNNQVSWLQTELEKTRSEGLIWERKWSHIQETAAKKTLKLGQIKMATLNLYEMMGGQVGGEEGVDVNETEKQLEQFTEDQTEIVKQHRSSLQKQQSERTQIKKPTLNKEL</sequence>
<name>A0A3Q0QVW1_AMPCI</name>
<dbReference type="PANTHER" id="PTHR21683">
    <property type="entry name" value="COILED-COIL DOMAIN-CONTAINING PROTEIN 42 LIKE-2-LIKE-RELATED"/>
    <property type="match status" value="1"/>
</dbReference>
<proteinExistence type="predicted"/>
<accession>A0A3Q0QVW1</accession>
<dbReference type="Proteomes" id="UP000261340">
    <property type="component" value="Unplaced"/>
</dbReference>
<dbReference type="Pfam" id="PF13863">
    <property type="entry name" value="DUF4200"/>
    <property type="match status" value="1"/>
</dbReference>
<evidence type="ECO:0000256" key="3">
    <source>
        <dbReference type="SAM" id="MobiDB-lite"/>
    </source>
</evidence>
<evidence type="ECO:0000313" key="5">
    <source>
        <dbReference type="Ensembl" id="ENSACIP00000003739.1"/>
    </source>
</evidence>
<evidence type="ECO:0000259" key="4">
    <source>
        <dbReference type="Pfam" id="PF13863"/>
    </source>
</evidence>
<dbReference type="InterPro" id="IPR025252">
    <property type="entry name" value="DUF4200"/>
</dbReference>
<dbReference type="OMA" id="MFFEHEN"/>
<keyword evidence="1 2" id="KW-0175">Coiled coil</keyword>
<evidence type="ECO:0000313" key="6">
    <source>
        <dbReference type="Proteomes" id="UP000261340"/>
    </source>
</evidence>
<protein>
    <recommendedName>
        <fullName evidence="4">DUF4200 domain-containing protein</fullName>
    </recommendedName>
</protein>
<feature type="region of interest" description="Disordered" evidence="3">
    <location>
        <begin position="183"/>
        <end position="209"/>
    </location>
</feature>
<dbReference type="AlphaFoldDB" id="A0A3Q0QVW1"/>
<reference evidence="5" key="1">
    <citation type="submission" date="2025-08" db="UniProtKB">
        <authorList>
            <consortium name="Ensembl"/>
        </authorList>
    </citation>
    <scope>IDENTIFICATION</scope>
</reference>
<dbReference type="InterPro" id="IPR051147">
    <property type="entry name" value="CFAP_domain-containing"/>
</dbReference>
<evidence type="ECO:0000256" key="1">
    <source>
        <dbReference type="ARBA" id="ARBA00023054"/>
    </source>
</evidence>
<reference evidence="5" key="2">
    <citation type="submission" date="2025-09" db="UniProtKB">
        <authorList>
            <consortium name="Ensembl"/>
        </authorList>
    </citation>
    <scope>IDENTIFICATION</scope>
</reference>
<keyword evidence="6" id="KW-1185">Reference proteome</keyword>
<organism evidence="5 6">
    <name type="scientific">Amphilophus citrinellus</name>
    <name type="common">Midas cichlid</name>
    <name type="synonym">Cichlasoma citrinellum</name>
    <dbReference type="NCBI Taxonomy" id="61819"/>
    <lineage>
        <taxon>Eukaryota</taxon>
        <taxon>Metazoa</taxon>
        <taxon>Chordata</taxon>
        <taxon>Craniata</taxon>
        <taxon>Vertebrata</taxon>
        <taxon>Euteleostomi</taxon>
        <taxon>Actinopterygii</taxon>
        <taxon>Neopterygii</taxon>
        <taxon>Teleostei</taxon>
        <taxon>Neoteleostei</taxon>
        <taxon>Acanthomorphata</taxon>
        <taxon>Ovalentaria</taxon>
        <taxon>Cichlomorphae</taxon>
        <taxon>Cichliformes</taxon>
        <taxon>Cichlidae</taxon>
        <taxon>New World cichlids</taxon>
        <taxon>Cichlasomatinae</taxon>
        <taxon>Heroini</taxon>
        <taxon>Amphilophus</taxon>
    </lineage>
</organism>
<evidence type="ECO:0000256" key="2">
    <source>
        <dbReference type="SAM" id="Coils"/>
    </source>
</evidence>
<dbReference type="PANTHER" id="PTHR21683:SF2">
    <property type="entry name" value="COILED-COIL DOMAIN-CONTAINING PROTEIN 42 LIKE-2-LIKE"/>
    <property type="match status" value="1"/>
</dbReference>
<dbReference type="STRING" id="61819.ENSACIP00000003739"/>
<dbReference type="GeneTree" id="ENSGT00940000167956"/>
<feature type="coiled-coil region" evidence="2">
    <location>
        <begin position="9"/>
        <end position="46"/>
    </location>
</feature>
<dbReference type="GO" id="GO:0005856">
    <property type="term" value="C:cytoskeleton"/>
    <property type="evidence" value="ECO:0007669"/>
    <property type="project" value="UniProtKB-ARBA"/>
</dbReference>
<feature type="compositionally biased region" description="Basic and acidic residues" evidence="3">
    <location>
        <begin position="194"/>
        <end position="209"/>
    </location>
</feature>
<dbReference type="Ensembl" id="ENSACIT00000003861.1">
    <property type="protein sequence ID" value="ENSACIP00000003739.1"/>
    <property type="gene ID" value="ENSACIG00000002955.1"/>
</dbReference>